<evidence type="ECO:0000313" key="3">
    <source>
        <dbReference type="Proteomes" id="UP000054481"/>
    </source>
</evidence>
<feature type="compositionally biased region" description="Polar residues" evidence="1">
    <location>
        <begin position="250"/>
        <end position="262"/>
    </location>
</feature>
<reference evidence="2 3" key="1">
    <citation type="journal article" date="2014" name="Genome Biol. Evol.">
        <title>Comparative genomics and transcriptomics analyses reveal divergent lifestyle features of nematode endoparasitic fungus Hirsutella minnesotensis.</title>
        <authorList>
            <person name="Lai Y."/>
            <person name="Liu K."/>
            <person name="Zhang X."/>
            <person name="Zhang X."/>
            <person name="Li K."/>
            <person name="Wang N."/>
            <person name="Shu C."/>
            <person name="Wu Y."/>
            <person name="Wang C."/>
            <person name="Bushley K.E."/>
            <person name="Xiang M."/>
            <person name="Liu X."/>
        </authorList>
    </citation>
    <scope>NUCLEOTIDE SEQUENCE [LARGE SCALE GENOMIC DNA]</scope>
    <source>
        <strain evidence="2 3">3608</strain>
    </source>
</reference>
<accession>A0A0F7ZQ48</accession>
<feature type="region of interest" description="Disordered" evidence="1">
    <location>
        <begin position="250"/>
        <end position="281"/>
    </location>
</feature>
<evidence type="ECO:0000256" key="1">
    <source>
        <dbReference type="SAM" id="MobiDB-lite"/>
    </source>
</evidence>
<dbReference type="OrthoDB" id="5395975at2759"/>
<organism evidence="2 3">
    <name type="scientific">Hirsutella minnesotensis 3608</name>
    <dbReference type="NCBI Taxonomy" id="1043627"/>
    <lineage>
        <taxon>Eukaryota</taxon>
        <taxon>Fungi</taxon>
        <taxon>Dikarya</taxon>
        <taxon>Ascomycota</taxon>
        <taxon>Pezizomycotina</taxon>
        <taxon>Sordariomycetes</taxon>
        <taxon>Hypocreomycetidae</taxon>
        <taxon>Hypocreales</taxon>
        <taxon>Ophiocordycipitaceae</taxon>
        <taxon>Hirsutella</taxon>
    </lineage>
</organism>
<name>A0A0F7ZQ48_9HYPO</name>
<sequence length="472" mass="50770">MARPSPPDVEILVHVAAPSRADDDAAYRALAQAYLDFAPASVTTLQDGHDTDAWRHDPILEAPVAASASQALEHVFGAQSQELSFRSALDNRASPRLLPSANPATPFCAMSESALSDSTSSFVPPASQISDSYPLPDVGIFDVTPTKVLQRYLSASCTFPPGTPTSYASSPRPRPEPATGAESDIVDVPSSLPVPGRDQEEPASSPQERHPRDDVIPVTPIFPPPQKRKHHLAPEDVEQSMLDITHVSSSFIGRPSTSTPSRAESEPPLPKRAKSAGAGRDARILERSASDAGALLLPPSSSSNPLGISDHVVDSLEIRPPSPPAGSAHVDPSSLVSDKLAKLARDLSSRYNPDARRALDPLERGYWLLDCSRWPPQTRRDTWVFLTNYLRSGLAGWGVWCRRGAAPGYAWIRLYGWACVAKHTYLLLYLASGREVRAGVARWYDAEGQVAVEVAASPRHGMTLRGGTPAVS</sequence>
<dbReference type="Proteomes" id="UP000054481">
    <property type="component" value="Unassembled WGS sequence"/>
</dbReference>
<keyword evidence="3" id="KW-1185">Reference proteome</keyword>
<feature type="region of interest" description="Disordered" evidence="1">
    <location>
        <begin position="160"/>
        <end position="232"/>
    </location>
</feature>
<dbReference type="AlphaFoldDB" id="A0A0F7ZQ48"/>
<protein>
    <submittedName>
        <fullName evidence="2">Uncharacterized protein</fullName>
    </submittedName>
</protein>
<dbReference type="EMBL" id="KQ030510">
    <property type="protein sequence ID" value="KJZ76625.1"/>
    <property type="molecule type" value="Genomic_DNA"/>
</dbReference>
<gene>
    <name evidence="2" type="ORF">HIM_03961</name>
</gene>
<proteinExistence type="predicted"/>
<evidence type="ECO:0000313" key="2">
    <source>
        <dbReference type="EMBL" id="KJZ76625.1"/>
    </source>
</evidence>